<protein>
    <recommendedName>
        <fullName evidence="8">Geminin coiled-coil domain containing</fullName>
    </recommendedName>
</protein>
<dbReference type="Ensembl" id="ENSPMGT00000004804.1">
    <property type="protein sequence ID" value="ENSPMGP00000004524.1"/>
    <property type="gene ID" value="ENSPMGG00000003834.1"/>
</dbReference>
<evidence type="ECO:0000256" key="5">
    <source>
        <dbReference type="SAM" id="Coils"/>
    </source>
</evidence>
<reference evidence="6" key="2">
    <citation type="submission" date="2025-09" db="UniProtKB">
        <authorList>
            <consortium name="Ensembl"/>
        </authorList>
    </citation>
    <scope>IDENTIFICATION</scope>
</reference>
<evidence type="ECO:0000256" key="4">
    <source>
        <dbReference type="ARBA" id="ARBA00023306"/>
    </source>
</evidence>
<organism evidence="6 7">
    <name type="scientific">Periophthalmus magnuspinnatus</name>
    <dbReference type="NCBI Taxonomy" id="409849"/>
    <lineage>
        <taxon>Eukaryota</taxon>
        <taxon>Metazoa</taxon>
        <taxon>Chordata</taxon>
        <taxon>Craniata</taxon>
        <taxon>Vertebrata</taxon>
        <taxon>Euteleostomi</taxon>
        <taxon>Actinopterygii</taxon>
        <taxon>Neopterygii</taxon>
        <taxon>Teleostei</taxon>
        <taxon>Neoteleostei</taxon>
        <taxon>Acanthomorphata</taxon>
        <taxon>Gobiaria</taxon>
        <taxon>Gobiiformes</taxon>
        <taxon>Gobioidei</taxon>
        <taxon>Gobiidae</taxon>
        <taxon>Oxudercinae</taxon>
        <taxon>Periophthalmus</taxon>
    </lineage>
</organism>
<evidence type="ECO:0000313" key="6">
    <source>
        <dbReference type="Ensembl" id="ENSPMGP00000004524.1"/>
    </source>
</evidence>
<dbReference type="PANTHER" id="PTHR13372">
    <property type="entry name" value="GEMININ"/>
    <property type="match status" value="1"/>
</dbReference>
<dbReference type="GO" id="GO:0005634">
    <property type="term" value="C:nucleus"/>
    <property type="evidence" value="ECO:0007669"/>
    <property type="project" value="UniProtKB-SubCell"/>
</dbReference>
<evidence type="ECO:0000256" key="1">
    <source>
        <dbReference type="ARBA" id="ARBA00004123"/>
    </source>
</evidence>
<dbReference type="PANTHER" id="PTHR13372:SF2">
    <property type="entry name" value="GEMININ COILED-COIL DOMAIN-CONTAINING PROTEIN 1"/>
    <property type="match status" value="1"/>
</dbReference>
<sequence length="243" mass="27640">SVSCAMWTELSPHLQKNKQLHDTLLQREEELARLQEENQKLRQFLYSSLVKDLEEKAKTLCANGKRKRNLSFFTPPISKRVCRNLTAEICSESEPSETSLDLWVLKTLGLKDKDTIDTGADHNNTITNHYHSPLEHNTDSCNVYQSPITAIMLQASPNPSENQDGKDSGFANVSTVFSISQWPLPFHTTINYSPMERLPVLAFSMSLSPNHSLKTHSFPHGQAFVRRDTKGRCSFTWVPRDRP</sequence>
<dbReference type="AlphaFoldDB" id="A0A3B3ZJ53"/>
<reference evidence="6" key="1">
    <citation type="submission" date="2025-08" db="UniProtKB">
        <authorList>
            <consortium name="Ensembl"/>
        </authorList>
    </citation>
    <scope>IDENTIFICATION</scope>
</reference>
<accession>A0A3B3ZJ53</accession>
<feature type="coiled-coil region" evidence="5">
    <location>
        <begin position="17"/>
        <end position="44"/>
    </location>
</feature>
<dbReference type="SUPFAM" id="SSF111469">
    <property type="entry name" value="Geminin coiled-coil domain"/>
    <property type="match status" value="1"/>
</dbReference>
<comment type="subcellular location">
    <subcellularLocation>
        <location evidence="1">Nucleus</location>
    </subcellularLocation>
</comment>
<evidence type="ECO:0000256" key="2">
    <source>
        <dbReference type="ARBA" id="ARBA00023054"/>
    </source>
</evidence>
<evidence type="ECO:0008006" key="8">
    <source>
        <dbReference type="Google" id="ProtNLM"/>
    </source>
</evidence>
<keyword evidence="2 5" id="KW-0175">Coiled coil</keyword>
<dbReference type="Proteomes" id="UP000261520">
    <property type="component" value="Unplaced"/>
</dbReference>
<name>A0A3B3ZJ53_9GOBI</name>
<keyword evidence="7" id="KW-1185">Reference proteome</keyword>
<keyword evidence="4" id="KW-0131">Cell cycle</keyword>
<proteinExistence type="predicted"/>
<dbReference type="GO" id="GO:0045786">
    <property type="term" value="P:negative regulation of cell cycle"/>
    <property type="evidence" value="ECO:0007669"/>
    <property type="project" value="TreeGrafter"/>
</dbReference>
<dbReference type="Gene3D" id="1.20.5.1180">
    <property type="entry name" value="Geminin coiled-coil domain"/>
    <property type="match status" value="1"/>
</dbReference>
<dbReference type="CDD" id="cd22588">
    <property type="entry name" value="GemC1_CC"/>
    <property type="match status" value="1"/>
</dbReference>
<evidence type="ECO:0000256" key="3">
    <source>
        <dbReference type="ARBA" id="ARBA00023242"/>
    </source>
</evidence>
<dbReference type="GO" id="GO:0008156">
    <property type="term" value="P:negative regulation of DNA replication"/>
    <property type="evidence" value="ECO:0007669"/>
    <property type="project" value="TreeGrafter"/>
</dbReference>
<keyword evidence="3" id="KW-0539">Nucleus</keyword>
<dbReference type="STRING" id="409849.ENSPMGP00000004524"/>
<dbReference type="InterPro" id="IPR059237">
    <property type="entry name" value="GemC1_CC"/>
</dbReference>
<evidence type="ECO:0000313" key="7">
    <source>
        <dbReference type="Proteomes" id="UP000261520"/>
    </source>
</evidence>